<dbReference type="Gene3D" id="1.10.520.20">
    <property type="entry name" value="N-terminal domain of the delta subunit of the F1F0-ATP synthase"/>
    <property type="match status" value="1"/>
</dbReference>
<dbReference type="NCBIfam" id="NF004402">
    <property type="entry name" value="PRK05758.2-2"/>
    <property type="match status" value="1"/>
</dbReference>
<dbReference type="PATRIC" id="fig|28092.6.peg.1482"/>
<sequence>MAELATIARPYAEAAFDVARAPVNGQAAVSTDAWLTQLQALAQVASHPDVRTLANDPKISRAQIFELITGASGVTLAAPVKNFVQMLVDNRRIALLSEIAAQFEALKHASEGISDAVITSAYPLEGKALTELVAALEKKFGRKLQAQVVVDPALIGGVSVAVGDEVLDTSVRARLTRMQASLAA</sequence>
<dbReference type="OrthoDB" id="9816221at2"/>
<dbReference type="EMBL" id="LAQU01000004">
    <property type="protein sequence ID" value="KKB64476.1"/>
    <property type="molecule type" value="Genomic_DNA"/>
</dbReference>
<evidence type="ECO:0000256" key="6">
    <source>
        <dbReference type="ARBA" id="ARBA00023196"/>
    </source>
</evidence>
<name>A0A0F5K2X6_9BURK</name>
<dbReference type="AlphaFoldDB" id="A0A0F5K2X6"/>
<comment type="function">
    <text evidence="8">F(1)F(0) ATP synthase produces ATP from ADP in the presence of a proton or sodium gradient. F-type ATPases consist of two structural domains, F(1) containing the extramembraneous catalytic core and F(0) containing the membrane proton channel, linked together by a central stalk and a peripheral stalk. During catalysis, ATP synthesis in the catalytic domain of F(1) is coupled via a rotary mechanism of the central stalk subunits to proton translocation.</text>
</comment>
<comment type="caution">
    <text evidence="9">The sequence shown here is derived from an EMBL/GenBank/DDBJ whole genome shotgun (WGS) entry which is preliminary data.</text>
</comment>
<dbReference type="PRINTS" id="PR00125">
    <property type="entry name" value="ATPASEDELTA"/>
</dbReference>
<keyword evidence="4 8" id="KW-0406">Ion transport</keyword>
<evidence type="ECO:0000313" key="9">
    <source>
        <dbReference type="EMBL" id="KKB64476.1"/>
    </source>
</evidence>
<keyword evidence="7 8" id="KW-0066">ATP synthesis</keyword>
<evidence type="ECO:0000256" key="7">
    <source>
        <dbReference type="ARBA" id="ARBA00023310"/>
    </source>
</evidence>
<accession>A0A0F5K2X6</accession>
<keyword evidence="3 8" id="KW-0375">Hydrogen ion transport</keyword>
<evidence type="ECO:0000256" key="3">
    <source>
        <dbReference type="ARBA" id="ARBA00022781"/>
    </source>
</evidence>
<keyword evidence="6 8" id="KW-0139">CF(1)</keyword>
<reference evidence="9 10" key="1">
    <citation type="submission" date="2015-03" db="EMBL/GenBank/DDBJ databases">
        <title>Draft Genome Sequence of Burkholderia andropogonis type strain ICMP2807, isolated from Sorghum bicolor.</title>
        <authorList>
            <person name="Lopes-Santos L."/>
            <person name="Castro D.B."/>
            <person name="Ottoboni L.M."/>
            <person name="Park D."/>
            <person name="Weirc B.S."/>
            <person name="Destefano S.A."/>
        </authorList>
    </citation>
    <scope>NUCLEOTIDE SEQUENCE [LARGE SCALE GENOMIC DNA]</scope>
    <source>
        <strain evidence="9 10">ICMP2807</strain>
    </source>
</reference>
<evidence type="ECO:0000256" key="1">
    <source>
        <dbReference type="ARBA" id="ARBA00004370"/>
    </source>
</evidence>
<dbReference type="RefSeq" id="WP_024904927.1">
    <property type="nucleotide sequence ID" value="NZ_CADFGU010000008.1"/>
</dbReference>
<dbReference type="STRING" id="28092.WM40_06225"/>
<proteinExistence type="inferred from homology"/>
<dbReference type="GO" id="GO:0046933">
    <property type="term" value="F:proton-transporting ATP synthase activity, rotational mechanism"/>
    <property type="evidence" value="ECO:0007669"/>
    <property type="project" value="UniProtKB-UniRule"/>
</dbReference>
<evidence type="ECO:0000256" key="8">
    <source>
        <dbReference type="HAMAP-Rule" id="MF_01416"/>
    </source>
</evidence>
<dbReference type="Pfam" id="PF00213">
    <property type="entry name" value="OSCP"/>
    <property type="match status" value="1"/>
</dbReference>
<comment type="similarity">
    <text evidence="8">Belongs to the ATPase delta chain family.</text>
</comment>
<keyword evidence="8" id="KW-1003">Cell membrane</keyword>
<dbReference type="HAMAP" id="MF_01416">
    <property type="entry name" value="ATP_synth_delta_bact"/>
    <property type="match status" value="1"/>
</dbReference>
<dbReference type="NCBIfam" id="TIGR01145">
    <property type="entry name" value="ATP_synt_delta"/>
    <property type="match status" value="1"/>
</dbReference>
<protein>
    <recommendedName>
        <fullName evidence="8">ATP synthase subunit delta</fullName>
    </recommendedName>
    <alternativeName>
        <fullName evidence="8">ATP synthase F(1) sector subunit delta</fullName>
    </alternativeName>
    <alternativeName>
        <fullName evidence="8">F-type ATPase subunit delta</fullName>
        <shortName evidence="8">F-ATPase subunit delta</shortName>
    </alternativeName>
</protein>
<comment type="function">
    <text evidence="8">This protein is part of the stalk that links CF(0) to CF(1). It either transmits conformational changes from CF(0) to CF(1) or is implicated in proton conduction.</text>
</comment>
<comment type="subcellular location">
    <subcellularLocation>
        <location evidence="8">Cell membrane</location>
        <topology evidence="8">Peripheral membrane protein</topology>
    </subcellularLocation>
    <subcellularLocation>
        <location evidence="1">Membrane</location>
    </subcellularLocation>
</comment>
<evidence type="ECO:0000256" key="4">
    <source>
        <dbReference type="ARBA" id="ARBA00023065"/>
    </source>
</evidence>
<dbReference type="PANTHER" id="PTHR11910">
    <property type="entry name" value="ATP SYNTHASE DELTA CHAIN"/>
    <property type="match status" value="1"/>
</dbReference>
<dbReference type="Proteomes" id="UP000033618">
    <property type="component" value="Unassembled WGS sequence"/>
</dbReference>
<keyword evidence="10" id="KW-1185">Reference proteome</keyword>
<gene>
    <name evidence="8" type="primary">atpH</name>
    <name evidence="9" type="ORF">WM40_06225</name>
</gene>
<dbReference type="GO" id="GO:0045259">
    <property type="term" value="C:proton-transporting ATP synthase complex"/>
    <property type="evidence" value="ECO:0007669"/>
    <property type="project" value="UniProtKB-KW"/>
</dbReference>
<keyword evidence="2 8" id="KW-0813">Transport</keyword>
<organism evidence="9 10">
    <name type="scientific">Robbsia andropogonis</name>
    <dbReference type="NCBI Taxonomy" id="28092"/>
    <lineage>
        <taxon>Bacteria</taxon>
        <taxon>Pseudomonadati</taxon>
        <taxon>Pseudomonadota</taxon>
        <taxon>Betaproteobacteria</taxon>
        <taxon>Burkholderiales</taxon>
        <taxon>Burkholderiaceae</taxon>
        <taxon>Robbsia</taxon>
    </lineage>
</organism>
<evidence type="ECO:0000256" key="5">
    <source>
        <dbReference type="ARBA" id="ARBA00023136"/>
    </source>
</evidence>
<dbReference type="SUPFAM" id="SSF47928">
    <property type="entry name" value="N-terminal domain of the delta subunit of the F1F0-ATP synthase"/>
    <property type="match status" value="1"/>
</dbReference>
<dbReference type="GO" id="GO:0005886">
    <property type="term" value="C:plasma membrane"/>
    <property type="evidence" value="ECO:0007669"/>
    <property type="project" value="UniProtKB-SubCell"/>
</dbReference>
<dbReference type="InterPro" id="IPR000711">
    <property type="entry name" value="ATPase_OSCP/dsu"/>
</dbReference>
<dbReference type="InterPro" id="IPR026015">
    <property type="entry name" value="ATP_synth_OSCP/delta_N_sf"/>
</dbReference>
<keyword evidence="5 8" id="KW-0472">Membrane</keyword>
<evidence type="ECO:0000256" key="2">
    <source>
        <dbReference type="ARBA" id="ARBA00022448"/>
    </source>
</evidence>
<evidence type="ECO:0000313" key="10">
    <source>
        <dbReference type="Proteomes" id="UP000033618"/>
    </source>
</evidence>